<dbReference type="OrthoDB" id="262125at2"/>
<dbReference type="PANTHER" id="PTHR42776:SF13">
    <property type="entry name" value="DIPEPTIDYL-PEPTIDASE 5"/>
    <property type="match status" value="1"/>
</dbReference>
<protein>
    <submittedName>
        <fullName evidence="5">S9 family peptidase</fullName>
    </submittedName>
</protein>
<gene>
    <name evidence="5" type="ORF">FKR81_25645</name>
</gene>
<organism evidence="5 6">
    <name type="scientific">Lentzea tibetensis</name>
    <dbReference type="NCBI Taxonomy" id="2591470"/>
    <lineage>
        <taxon>Bacteria</taxon>
        <taxon>Bacillati</taxon>
        <taxon>Actinomycetota</taxon>
        <taxon>Actinomycetes</taxon>
        <taxon>Pseudonocardiales</taxon>
        <taxon>Pseudonocardiaceae</taxon>
        <taxon>Lentzea</taxon>
    </lineage>
</organism>
<dbReference type="InterPro" id="IPR029058">
    <property type="entry name" value="AB_hydrolase_fold"/>
</dbReference>
<comment type="caution">
    <text evidence="5">The sequence shown here is derived from an EMBL/GenBank/DDBJ whole genome shotgun (WGS) entry which is preliminary data.</text>
</comment>
<dbReference type="Proteomes" id="UP000316639">
    <property type="component" value="Unassembled WGS sequence"/>
</dbReference>
<dbReference type="SUPFAM" id="SSF82171">
    <property type="entry name" value="DPP6 N-terminal domain-like"/>
    <property type="match status" value="1"/>
</dbReference>
<proteinExistence type="predicted"/>
<dbReference type="Gene3D" id="3.40.50.1820">
    <property type="entry name" value="alpha/beta hydrolase"/>
    <property type="match status" value="1"/>
</dbReference>
<dbReference type="EMBL" id="VOBR01000017">
    <property type="protein sequence ID" value="TWP49059.1"/>
    <property type="molecule type" value="Genomic_DNA"/>
</dbReference>
<evidence type="ECO:0000313" key="6">
    <source>
        <dbReference type="Proteomes" id="UP000316639"/>
    </source>
</evidence>
<reference evidence="5 6" key="1">
    <citation type="submission" date="2019-07" db="EMBL/GenBank/DDBJ databases">
        <title>Lentzea xizangensis sp. nov., isolated from Qinghai-Tibetan Plateau Soils.</title>
        <authorList>
            <person name="Huang J."/>
        </authorList>
    </citation>
    <scope>NUCLEOTIDE SEQUENCE [LARGE SCALE GENOMIC DNA]</scope>
    <source>
        <strain evidence="5 6">FXJ1.1311</strain>
    </source>
</reference>
<dbReference type="GO" id="GO:0006508">
    <property type="term" value="P:proteolysis"/>
    <property type="evidence" value="ECO:0007669"/>
    <property type="project" value="InterPro"/>
</dbReference>
<keyword evidence="3" id="KW-0645">Protease</keyword>
<dbReference type="Pfam" id="PF07676">
    <property type="entry name" value="PD40"/>
    <property type="match status" value="1"/>
</dbReference>
<dbReference type="RefSeq" id="WP_146355231.1">
    <property type="nucleotide sequence ID" value="NZ_VOBR01000017.1"/>
</dbReference>
<evidence type="ECO:0000256" key="1">
    <source>
        <dbReference type="ARBA" id="ARBA00022729"/>
    </source>
</evidence>
<evidence type="ECO:0000259" key="4">
    <source>
        <dbReference type="Pfam" id="PF00326"/>
    </source>
</evidence>
<accession>A0A563ENY9</accession>
<dbReference type="Gene3D" id="2.120.10.30">
    <property type="entry name" value="TolB, C-terminal domain"/>
    <property type="match status" value="2"/>
</dbReference>
<dbReference type="SUPFAM" id="SSF53474">
    <property type="entry name" value="alpha/beta-Hydrolases"/>
    <property type="match status" value="1"/>
</dbReference>
<dbReference type="InterPro" id="IPR011042">
    <property type="entry name" value="6-blade_b-propeller_TolB-like"/>
</dbReference>
<dbReference type="GO" id="GO:0004252">
    <property type="term" value="F:serine-type endopeptidase activity"/>
    <property type="evidence" value="ECO:0007669"/>
    <property type="project" value="TreeGrafter"/>
</dbReference>
<evidence type="ECO:0000313" key="5">
    <source>
        <dbReference type="EMBL" id="TWP49059.1"/>
    </source>
</evidence>
<dbReference type="Pfam" id="PF00326">
    <property type="entry name" value="Peptidase_S9"/>
    <property type="match status" value="1"/>
</dbReference>
<sequence length="663" mass="71629">MTDFASLDSYNATPRVSSLAVSPDGTRLVTVVSSLAADGKTWQGALWEIDPLGAAPARRLTRSSKSDSSPVFTPDGALLFLSSRPDPTAKPGDATDKTALWQLPVSGEAAEVFRPGGGVGQVLVARDAGTVLLSASAHRLVDFGAADDVKRKAREDSGVTAILHESYPIRHWDADLGPAHPRLLTAPAVPFDEPVELTPDADGRIAEDVAISPDGQWVLYGEEVEVSASYGRHTVLRLAAADGSGSRVLADVEHHSFYQPTFTPDSSAVIAVQARDSTQSSPTRHWLVRIDIATGAVEQLAPSFAEEPEFPVVSPDGGSVFFISSHLGHQPVWKLDLASGEIIKLTVSGAYTDVRVAPDGSAVYALRSSVDHPPQPVRIDPAVADQDPVRLLAPGAVTSVPGTLSELSVKVSDGRTVRAWLVLPESDAPAPLLLWVHGGPVMSWNGWSWRWNPWLMAARGYAVLLPDPALSTGYGPDFIETGWGRWGGAPYTDLMAITDAAVEHPAIDSSRTAAMGGSFGGYMANWIATQTSRFKAIVTHASLWNLDAFTGTTDESFYWIREMGDPIARPEQVLANSPHLRVADIKTPMLVIHGDKDYRVPIGEGQRLYFDLVRHGVPAKFLYYPTENHWILTPGNAKVWYETVFAFLAEHVLDQGWERPELL</sequence>
<keyword evidence="3" id="KW-0720">Serine protease</keyword>
<evidence type="ECO:0000256" key="3">
    <source>
        <dbReference type="ARBA" id="ARBA00022825"/>
    </source>
</evidence>
<dbReference type="InterPro" id="IPR001375">
    <property type="entry name" value="Peptidase_S9_cat"/>
</dbReference>
<feature type="domain" description="Peptidase S9 prolyl oligopeptidase catalytic" evidence="4">
    <location>
        <begin position="447"/>
        <end position="652"/>
    </location>
</feature>
<dbReference type="AlphaFoldDB" id="A0A563ENY9"/>
<keyword evidence="2" id="KW-0378">Hydrolase</keyword>
<dbReference type="InterPro" id="IPR011659">
    <property type="entry name" value="WD40"/>
</dbReference>
<keyword evidence="6" id="KW-1185">Reference proteome</keyword>
<name>A0A563ENY9_9PSEU</name>
<dbReference type="PANTHER" id="PTHR42776">
    <property type="entry name" value="SERINE PEPTIDASE S9 FAMILY MEMBER"/>
    <property type="match status" value="1"/>
</dbReference>
<evidence type="ECO:0000256" key="2">
    <source>
        <dbReference type="ARBA" id="ARBA00022801"/>
    </source>
</evidence>
<keyword evidence="1" id="KW-0732">Signal</keyword>